<evidence type="ECO:0000256" key="3">
    <source>
        <dbReference type="ARBA" id="ARBA00022475"/>
    </source>
</evidence>
<name>A0A1I6E9N8_9FIRM</name>
<sequence length="430" mass="48260">MEEEINLRELIEVLINGKWIIIGICFVSVLLAGVLSFFVLPEKYEARATIMVKEQPKTEPENGSLEALLSSLSKSPEMTVEAYRQQVTNPWILQKVIKELELDPEVYSIKSLREAISTEVVKDTNLIRITVSGTDPILITSIANTLAKNFVQYISEKTTHQLGMSVEFLGTQIKEQEKELAAAVNEYQKFLAQPGGVRELEQEINAKLTLLTDFKNQLIRNQVEIEQNRASLKQVESNLAETPEKLVTEKNLADDAYLFNVAGEASGASVKDLSGLRMQSEEINPTYIGLVNERANLKKTLANLSAQQEQLKVQISLAQKELENLQAELAEKRVENDRLEQKVNMLRNNYKAIQERYEETKLSKAAQVGENNLILLSPAIEPENPVGPRKMLNMAVAGVLGMMVSVFLVFFREFWRKSAPQVAAGVNNVK</sequence>
<dbReference type="RefSeq" id="WP_092486417.1">
    <property type="nucleotide sequence ID" value="NZ_FOYM01000030.1"/>
</dbReference>
<comment type="similarity">
    <text evidence="2">Belongs to the CpsC/CapA family.</text>
</comment>
<feature type="transmembrane region" description="Helical" evidence="8">
    <location>
        <begin position="391"/>
        <end position="411"/>
    </location>
</feature>
<evidence type="ECO:0000256" key="7">
    <source>
        <dbReference type="SAM" id="Coils"/>
    </source>
</evidence>
<dbReference type="InterPro" id="IPR003856">
    <property type="entry name" value="LPS_length_determ_N"/>
</dbReference>
<dbReference type="GO" id="GO:0005886">
    <property type="term" value="C:plasma membrane"/>
    <property type="evidence" value="ECO:0007669"/>
    <property type="project" value="UniProtKB-SubCell"/>
</dbReference>
<dbReference type="PANTHER" id="PTHR32309">
    <property type="entry name" value="TYROSINE-PROTEIN KINASE"/>
    <property type="match status" value="1"/>
</dbReference>
<organism evidence="11 12">
    <name type="scientific">Desulfoscipio geothermicus DSM 3669</name>
    <dbReference type="NCBI Taxonomy" id="1121426"/>
    <lineage>
        <taxon>Bacteria</taxon>
        <taxon>Bacillati</taxon>
        <taxon>Bacillota</taxon>
        <taxon>Clostridia</taxon>
        <taxon>Eubacteriales</taxon>
        <taxon>Desulfallaceae</taxon>
        <taxon>Desulfoscipio</taxon>
    </lineage>
</organism>
<evidence type="ECO:0000256" key="6">
    <source>
        <dbReference type="ARBA" id="ARBA00023136"/>
    </source>
</evidence>
<keyword evidence="3" id="KW-1003">Cell membrane</keyword>
<evidence type="ECO:0000259" key="9">
    <source>
        <dbReference type="Pfam" id="PF02706"/>
    </source>
</evidence>
<feature type="domain" description="Polysaccharide chain length determinant N-terminal" evidence="9">
    <location>
        <begin position="3"/>
        <end position="100"/>
    </location>
</feature>
<dbReference type="PANTHER" id="PTHR32309:SF13">
    <property type="entry name" value="FERRIC ENTEROBACTIN TRANSPORT PROTEIN FEPE"/>
    <property type="match status" value="1"/>
</dbReference>
<evidence type="ECO:0000313" key="11">
    <source>
        <dbReference type="EMBL" id="SFR14262.1"/>
    </source>
</evidence>
<dbReference type="EMBL" id="FOYM01000030">
    <property type="protein sequence ID" value="SFR14262.1"/>
    <property type="molecule type" value="Genomic_DNA"/>
</dbReference>
<accession>A0A1I6E9N8</accession>
<comment type="subcellular location">
    <subcellularLocation>
        <location evidence="1">Cell membrane</location>
        <topology evidence="1">Multi-pass membrane protein</topology>
    </subcellularLocation>
</comment>
<evidence type="ECO:0000259" key="10">
    <source>
        <dbReference type="Pfam" id="PF13807"/>
    </source>
</evidence>
<protein>
    <submittedName>
        <fullName evidence="11">Uncharacterized protein involved in exopolysaccharide biosynthesis</fullName>
    </submittedName>
</protein>
<dbReference type="InterPro" id="IPR050445">
    <property type="entry name" value="Bact_polysacc_biosynth/exp"/>
</dbReference>
<dbReference type="Pfam" id="PF02706">
    <property type="entry name" value="Wzz"/>
    <property type="match status" value="1"/>
</dbReference>
<feature type="domain" description="Tyrosine-protein kinase G-rich" evidence="10">
    <location>
        <begin position="338"/>
        <end position="413"/>
    </location>
</feature>
<feature type="transmembrane region" description="Helical" evidence="8">
    <location>
        <begin position="20"/>
        <end position="40"/>
    </location>
</feature>
<feature type="coiled-coil region" evidence="7">
    <location>
        <begin position="287"/>
        <end position="363"/>
    </location>
</feature>
<dbReference type="AlphaFoldDB" id="A0A1I6E9N8"/>
<keyword evidence="4 8" id="KW-0812">Transmembrane</keyword>
<keyword evidence="7" id="KW-0175">Coiled coil</keyword>
<dbReference type="Proteomes" id="UP000199584">
    <property type="component" value="Unassembled WGS sequence"/>
</dbReference>
<dbReference type="Pfam" id="PF13807">
    <property type="entry name" value="GNVR"/>
    <property type="match status" value="1"/>
</dbReference>
<dbReference type="STRING" id="39060.SAMN05660706_13042"/>
<evidence type="ECO:0000313" key="12">
    <source>
        <dbReference type="Proteomes" id="UP000199584"/>
    </source>
</evidence>
<proteinExistence type="inferred from homology"/>
<gene>
    <name evidence="11" type="ORF">SAMN05660706_13042</name>
</gene>
<feature type="coiled-coil region" evidence="7">
    <location>
        <begin position="166"/>
        <end position="217"/>
    </location>
</feature>
<dbReference type="InterPro" id="IPR032807">
    <property type="entry name" value="GNVR"/>
</dbReference>
<keyword evidence="12" id="KW-1185">Reference proteome</keyword>
<keyword evidence="5 8" id="KW-1133">Transmembrane helix</keyword>
<evidence type="ECO:0000256" key="5">
    <source>
        <dbReference type="ARBA" id="ARBA00022989"/>
    </source>
</evidence>
<evidence type="ECO:0000256" key="8">
    <source>
        <dbReference type="SAM" id="Phobius"/>
    </source>
</evidence>
<evidence type="ECO:0000256" key="1">
    <source>
        <dbReference type="ARBA" id="ARBA00004651"/>
    </source>
</evidence>
<reference evidence="12" key="1">
    <citation type="submission" date="2016-10" db="EMBL/GenBank/DDBJ databases">
        <authorList>
            <person name="Varghese N."/>
            <person name="Submissions S."/>
        </authorList>
    </citation>
    <scope>NUCLEOTIDE SEQUENCE [LARGE SCALE GENOMIC DNA]</scope>
    <source>
        <strain evidence="12">DSM 3669</strain>
    </source>
</reference>
<dbReference type="OrthoDB" id="2360475at2"/>
<keyword evidence="6 8" id="KW-0472">Membrane</keyword>
<evidence type="ECO:0000256" key="2">
    <source>
        <dbReference type="ARBA" id="ARBA00006683"/>
    </source>
</evidence>
<evidence type="ECO:0000256" key="4">
    <source>
        <dbReference type="ARBA" id="ARBA00022692"/>
    </source>
</evidence>
<dbReference type="GO" id="GO:0004713">
    <property type="term" value="F:protein tyrosine kinase activity"/>
    <property type="evidence" value="ECO:0007669"/>
    <property type="project" value="TreeGrafter"/>
</dbReference>